<accession>A0AAY4D5V6</accession>
<feature type="region of interest" description="Disordered" evidence="1">
    <location>
        <begin position="94"/>
        <end position="123"/>
    </location>
</feature>
<reference evidence="2" key="2">
    <citation type="submission" date="2025-08" db="UniProtKB">
        <authorList>
            <consortium name="Ensembl"/>
        </authorList>
    </citation>
    <scope>IDENTIFICATION</scope>
</reference>
<proteinExistence type="predicted"/>
<dbReference type="AlphaFoldDB" id="A0AAY4D5V6"/>
<dbReference type="GO" id="GO:0005654">
    <property type="term" value="C:nucleoplasm"/>
    <property type="evidence" value="ECO:0007669"/>
    <property type="project" value="TreeGrafter"/>
</dbReference>
<sequence length="163" mass="17757">MAGQTWLDATLQRTSRLGLEVLARARTRSVDWTGTGGAGAREELKVQLHPENKSLDAAFGRVAELVGRASGECENVCQSVPEPHRQERRHMCRYHTGGAPPRSTRRGSAPARGLSEDRSEQDDYRVEVAPGTYSVTAGVPTAARQTQVVQVGPGESARLTFRF</sequence>
<dbReference type="GO" id="GO:1901222">
    <property type="term" value="P:regulation of non-canonical NF-kappaB signal transduction"/>
    <property type="evidence" value="ECO:0007669"/>
    <property type="project" value="InterPro"/>
</dbReference>
<protein>
    <recommendedName>
        <fullName evidence="4">A-kinase-interacting protein 1</fullName>
    </recommendedName>
</protein>
<dbReference type="GeneTree" id="ENSGT00390000017064"/>
<evidence type="ECO:0000313" key="2">
    <source>
        <dbReference type="Ensembl" id="ENSDCDP00010040925.1"/>
    </source>
</evidence>
<reference evidence="2" key="3">
    <citation type="submission" date="2025-09" db="UniProtKB">
        <authorList>
            <consortium name="Ensembl"/>
        </authorList>
    </citation>
    <scope>IDENTIFICATION</scope>
</reference>
<evidence type="ECO:0000256" key="1">
    <source>
        <dbReference type="SAM" id="MobiDB-lite"/>
    </source>
</evidence>
<evidence type="ECO:0008006" key="4">
    <source>
        <dbReference type="Google" id="ProtNLM"/>
    </source>
</evidence>
<dbReference type="PANTHER" id="PTHR14330">
    <property type="entry name" value="A-KINASE-INTERACTING PROTEIN 1"/>
    <property type="match status" value="1"/>
</dbReference>
<name>A0AAY4D5V6_9TELE</name>
<dbReference type="RefSeq" id="XP_028813928.1">
    <property type="nucleotide sequence ID" value="XM_028958095.1"/>
</dbReference>
<dbReference type="InterPro" id="IPR033214">
    <property type="entry name" value="AKIP1"/>
</dbReference>
<dbReference type="Ensembl" id="ENSDCDT00010050856.1">
    <property type="protein sequence ID" value="ENSDCDP00010040925.1"/>
    <property type="gene ID" value="ENSDCDG00010026071.1"/>
</dbReference>
<feature type="compositionally biased region" description="Basic and acidic residues" evidence="1">
    <location>
        <begin position="114"/>
        <end position="123"/>
    </location>
</feature>
<keyword evidence="3" id="KW-1185">Reference proteome</keyword>
<organism evidence="2 3">
    <name type="scientific">Denticeps clupeoides</name>
    <name type="common">denticle herring</name>
    <dbReference type="NCBI Taxonomy" id="299321"/>
    <lineage>
        <taxon>Eukaryota</taxon>
        <taxon>Metazoa</taxon>
        <taxon>Chordata</taxon>
        <taxon>Craniata</taxon>
        <taxon>Vertebrata</taxon>
        <taxon>Euteleostomi</taxon>
        <taxon>Actinopterygii</taxon>
        <taxon>Neopterygii</taxon>
        <taxon>Teleostei</taxon>
        <taxon>Clupei</taxon>
        <taxon>Clupeiformes</taxon>
        <taxon>Denticipitoidei</taxon>
        <taxon>Denticipitidae</taxon>
        <taxon>Denticeps</taxon>
    </lineage>
</organism>
<evidence type="ECO:0000313" key="3">
    <source>
        <dbReference type="Proteomes" id="UP000694580"/>
    </source>
</evidence>
<gene>
    <name evidence="2" type="primary">AKIP1</name>
</gene>
<dbReference type="Proteomes" id="UP000694580">
    <property type="component" value="Chromosome 17"/>
</dbReference>
<dbReference type="GeneID" id="114766835"/>
<reference evidence="2 3" key="1">
    <citation type="submission" date="2020-06" db="EMBL/GenBank/DDBJ databases">
        <authorList>
            <consortium name="Wellcome Sanger Institute Data Sharing"/>
        </authorList>
    </citation>
    <scope>NUCLEOTIDE SEQUENCE [LARGE SCALE GENOMIC DNA]</scope>
</reference>
<dbReference type="PANTHER" id="PTHR14330:SF2">
    <property type="entry name" value="A-KINASE-INTERACTING PROTEIN 1"/>
    <property type="match status" value="1"/>
</dbReference>